<reference evidence="2" key="1">
    <citation type="journal article" date="2019" name="Int. J. Syst. Evol. Microbiol.">
        <title>The Global Catalogue of Microorganisms (GCM) 10K type strain sequencing project: providing services to taxonomists for standard genome sequencing and annotation.</title>
        <authorList>
            <consortium name="The Broad Institute Genomics Platform"/>
            <consortium name="The Broad Institute Genome Sequencing Center for Infectious Disease"/>
            <person name="Wu L."/>
            <person name="Ma J."/>
        </authorList>
    </citation>
    <scope>NUCLEOTIDE SEQUENCE [LARGE SCALE GENOMIC DNA]</scope>
    <source>
        <strain evidence="2">CGMCC 4.7638</strain>
    </source>
</reference>
<accession>A0ABW5HPK0</accession>
<keyword evidence="2" id="KW-1185">Reference proteome</keyword>
<comment type="caution">
    <text evidence="1">The sequence shown here is derived from an EMBL/GenBank/DDBJ whole genome shotgun (WGS) entry which is preliminary data.</text>
</comment>
<evidence type="ECO:0000313" key="2">
    <source>
        <dbReference type="Proteomes" id="UP001597542"/>
    </source>
</evidence>
<evidence type="ECO:0000313" key="1">
    <source>
        <dbReference type="EMBL" id="MFD2478924.1"/>
    </source>
</evidence>
<name>A0ABW5HPK0_9PSEU</name>
<dbReference type="EMBL" id="JBHUKQ010000001">
    <property type="protein sequence ID" value="MFD2478924.1"/>
    <property type="molecule type" value="Genomic_DNA"/>
</dbReference>
<dbReference type="Proteomes" id="UP001597542">
    <property type="component" value="Unassembled WGS sequence"/>
</dbReference>
<organism evidence="1 2">
    <name type="scientific">Amycolatopsis albidoflavus</name>
    <dbReference type="NCBI Taxonomy" id="102226"/>
    <lineage>
        <taxon>Bacteria</taxon>
        <taxon>Bacillati</taxon>
        <taxon>Actinomycetota</taxon>
        <taxon>Actinomycetes</taxon>
        <taxon>Pseudonocardiales</taxon>
        <taxon>Pseudonocardiaceae</taxon>
        <taxon>Amycolatopsis</taxon>
    </lineage>
</organism>
<gene>
    <name evidence="1" type="ORF">ACFSUT_01455</name>
</gene>
<sequence length="232" mass="25335">MLTPVWAKRSEVPADSGVARELAAMEALVRGELSGSEFSLAWGAAWRLSDERRERLQTPFYQVLNHLFFVLEDYPIDPALRDPGDVTDEELLAEVRAALRRLSAAEGFSVRGPVAREIQLYCRTGGLSAAAGFDALTAALPVEDRRDGDGWVSAEVGCQLEFSVVAPLISEAYLEMILRLSPGDEPGRVAGADAIVTLAVSDEVAWPEVTAVRRTAKSLWDVVPYNYVSLEL</sequence>
<protein>
    <submittedName>
        <fullName evidence="1">Uncharacterized protein</fullName>
    </submittedName>
</protein>
<proteinExistence type="predicted"/>
<dbReference type="RefSeq" id="WP_344268239.1">
    <property type="nucleotide sequence ID" value="NZ_BAAAHV010000005.1"/>
</dbReference>